<keyword evidence="3" id="KW-1185">Reference proteome</keyword>
<gene>
    <name evidence="2" type="ORF">SPARVUS_LOCUS4712194</name>
</gene>
<dbReference type="Proteomes" id="UP001162483">
    <property type="component" value="Unassembled WGS sequence"/>
</dbReference>
<evidence type="ECO:0000256" key="1">
    <source>
        <dbReference type="SAM" id="SignalP"/>
    </source>
</evidence>
<dbReference type="EMBL" id="CATNWA010009144">
    <property type="protein sequence ID" value="CAI9557465.1"/>
    <property type="molecule type" value="Genomic_DNA"/>
</dbReference>
<evidence type="ECO:0000313" key="2">
    <source>
        <dbReference type="EMBL" id="CAI9557465.1"/>
    </source>
</evidence>
<feature type="signal peptide" evidence="1">
    <location>
        <begin position="1"/>
        <end position="21"/>
    </location>
</feature>
<evidence type="ECO:0000313" key="3">
    <source>
        <dbReference type="Proteomes" id="UP001162483"/>
    </source>
</evidence>
<reference evidence="2" key="1">
    <citation type="submission" date="2023-05" db="EMBL/GenBank/DDBJ databases">
        <authorList>
            <person name="Stuckert A."/>
        </authorList>
    </citation>
    <scope>NUCLEOTIDE SEQUENCE</scope>
</reference>
<feature type="non-terminal residue" evidence="2">
    <location>
        <position position="1"/>
    </location>
</feature>
<proteinExistence type="predicted"/>
<organism evidence="2 3">
    <name type="scientific">Staurois parvus</name>
    <dbReference type="NCBI Taxonomy" id="386267"/>
    <lineage>
        <taxon>Eukaryota</taxon>
        <taxon>Metazoa</taxon>
        <taxon>Chordata</taxon>
        <taxon>Craniata</taxon>
        <taxon>Vertebrata</taxon>
        <taxon>Euteleostomi</taxon>
        <taxon>Amphibia</taxon>
        <taxon>Batrachia</taxon>
        <taxon>Anura</taxon>
        <taxon>Neobatrachia</taxon>
        <taxon>Ranoidea</taxon>
        <taxon>Ranidae</taxon>
        <taxon>Staurois</taxon>
    </lineage>
</organism>
<feature type="chain" id="PRO_5046414117" evidence="1">
    <location>
        <begin position="22"/>
        <end position="55"/>
    </location>
</feature>
<accession>A0ABN9CBK9</accession>
<keyword evidence="1" id="KW-0732">Signal</keyword>
<protein>
    <submittedName>
        <fullName evidence="2">Uncharacterized protein</fullName>
    </submittedName>
</protein>
<name>A0ABN9CBK9_9NEOB</name>
<sequence length="55" mass="5853">KGYRWECLSIVYWCGCPLFTATWLSNCSLPCAVSHCSVSWLVGGVSVALPTDGAG</sequence>
<comment type="caution">
    <text evidence="2">The sequence shown here is derived from an EMBL/GenBank/DDBJ whole genome shotgun (WGS) entry which is preliminary data.</text>
</comment>